<keyword evidence="1" id="KW-0732">Signal</keyword>
<feature type="chain" id="PRO_5043133868" evidence="1">
    <location>
        <begin position="26"/>
        <end position="372"/>
    </location>
</feature>
<dbReference type="RefSeq" id="WP_002255579.1">
    <property type="nucleotide sequence ID" value="NZ_CP020401.2"/>
</dbReference>
<evidence type="ECO:0000313" key="4">
    <source>
        <dbReference type="Proteomes" id="UP000254176"/>
    </source>
</evidence>
<dbReference type="Pfam" id="PF06834">
    <property type="entry name" value="TraU"/>
    <property type="match status" value="1"/>
</dbReference>
<sequence>MKIFVTPLKLLIPLLLLPLFSISHAAEAVPTTPISNKLTCHGKMLNPINDICWSCMFPIKIGGKVNLNMDNQEDNDSSPSNWFCSCTHPIRSGVTVSFWEPTHLVEVVRTPFCMVSLGGISLKNQKADKAETTGKADVSNKIQNLFGGSHKRGRNEQHDQHNAFYQVHWYKNPVVFWLEALLDNDCIEKGTLDIGWMTELDPTWKYPSLAVYQAPDSALFANVVAQAACAADCVKAATGFPFNKLYWCAGCHGSIYPLSGWMSGHFSEVQAAKLMVARIQTKMHRDLVAWRTSGKDALCGYKLNPVMDKQNYKMAMTYPVAARKFRGRCCEPIGRSTLVRDSGKAFPYKGNQFAFQLFRKRDCCGAYKFKTN</sequence>
<dbReference type="EMBL" id="NVYQ01000011">
    <property type="protein sequence ID" value="RGB18943.1"/>
    <property type="molecule type" value="Genomic_DNA"/>
</dbReference>
<dbReference type="Proteomes" id="UP000254176">
    <property type="component" value="Unassembled WGS sequence"/>
</dbReference>
<dbReference type="EMBL" id="UGRP01000001">
    <property type="protein sequence ID" value="SUA18697.1"/>
    <property type="molecule type" value="Genomic_DNA"/>
</dbReference>
<organism evidence="3 4">
    <name type="scientific">Neisseria meningitidis</name>
    <dbReference type="NCBI Taxonomy" id="487"/>
    <lineage>
        <taxon>Bacteria</taxon>
        <taxon>Pseudomonadati</taxon>
        <taxon>Pseudomonadota</taxon>
        <taxon>Betaproteobacteria</taxon>
        <taxon>Neisseriales</taxon>
        <taxon>Neisseriaceae</taxon>
        <taxon>Neisseria</taxon>
    </lineage>
</organism>
<evidence type="ECO:0000313" key="3">
    <source>
        <dbReference type="EMBL" id="SUA18697.1"/>
    </source>
</evidence>
<evidence type="ECO:0000313" key="5">
    <source>
        <dbReference type="Proteomes" id="UP000260504"/>
    </source>
</evidence>
<dbReference type="AlphaFoldDB" id="A0A0Y5TIU9"/>
<dbReference type="InterPro" id="IPR009649">
    <property type="entry name" value="TraU"/>
</dbReference>
<dbReference type="Proteomes" id="UP000260504">
    <property type="component" value="Unassembled WGS sequence"/>
</dbReference>
<reference evidence="2 5" key="1">
    <citation type="submission" date="2017-08" db="EMBL/GenBank/DDBJ databases">
        <title>Meningococcal Conjunctivitis and Endemic Carriage at a Military Recruit Training Center.</title>
        <authorList>
            <person name="Bobb A.J."/>
            <person name="Galac M.R."/>
            <person name="Snesrud E."/>
            <person name="Clagett C.D."/>
        </authorList>
    </citation>
    <scope>NUCLEOTIDE SEQUENCE [LARGE SCALE GENOMIC DNA]</scope>
    <source>
        <strain evidence="2 5">MRSN431200</strain>
    </source>
</reference>
<proteinExistence type="predicted"/>
<reference evidence="3 4" key="2">
    <citation type="submission" date="2018-06" db="EMBL/GenBank/DDBJ databases">
        <authorList>
            <consortium name="Pathogen Informatics"/>
            <person name="Doyle S."/>
        </authorList>
    </citation>
    <scope>NUCLEOTIDE SEQUENCE [LARGE SCALE GENOMIC DNA]</scope>
    <source>
        <strain evidence="3 4">NCTC8554</strain>
    </source>
</reference>
<name>A0A0Y5TIU9_NEIME</name>
<accession>A0A0Y5TIU9</accession>
<evidence type="ECO:0000313" key="2">
    <source>
        <dbReference type="EMBL" id="RGB18943.1"/>
    </source>
</evidence>
<protein>
    <submittedName>
        <fullName evidence="2">Conjugal transfer protein</fullName>
    </submittedName>
    <submittedName>
        <fullName evidence="3">Protein TraU</fullName>
    </submittedName>
</protein>
<feature type="signal peptide" evidence="1">
    <location>
        <begin position="1"/>
        <end position="25"/>
    </location>
</feature>
<evidence type="ECO:0000256" key="1">
    <source>
        <dbReference type="SAM" id="SignalP"/>
    </source>
</evidence>
<gene>
    <name evidence="2" type="ORF">CIJ84_00645</name>
    <name evidence="3" type="ORF">NCTC8554_00376</name>
</gene>